<keyword evidence="4" id="KW-0456">Lyase</keyword>
<dbReference type="GO" id="GO:0016829">
    <property type="term" value="F:lyase activity"/>
    <property type="evidence" value="ECO:0007669"/>
    <property type="project" value="UniProtKB-KW"/>
</dbReference>
<evidence type="ECO:0000256" key="2">
    <source>
        <dbReference type="ARBA" id="ARBA00023180"/>
    </source>
</evidence>
<reference evidence="4 5" key="1">
    <citation type="submission" date="2021-05" db="EMBL/GenBank/DDBJ databases">
        <title>Genetic and Functional Diversity in Clade A Lucinid endosymbionts from the Bahamas.</title>
        <authorList>
            <person name="Giani N.M."/>
            <person name="Engel A.S."/>
            <person name="Campbell B.J."/>
        </authorList>
    </citation>
    <scope>NUCLEOTIDE SEQUENCE [LARGE SCALE GENOMIC DNA]</scope>
    <source>
        <strain evidence="4">LUC16012Gg_MoonRockCtena</strain>
    </source>
</reference>
<protein>
    <submittedName>
        <fullName evidence="4">Pectate lyase</fullName>
    </submittedName>
</protein>
<gene>
    <name evidence="4" type="ORF">KME65_10180</name>
</gene>
<name>A0A944M7C6_9GAMM</name>
<dbReference type="Gene3D" id="2.160.20.10">
    <property type="entry name" value="Single-stranded right-handed beta-helix, Pectin lyase-like"/>
    <property type="match status" value="1"/>
</dbReference>
<dbReference type="PANTHER" id="PTHR42970:SF1">
    <property type="entry name" value="PECTATE LYASE C-RELATED"/>
    <property type="match status" value="1"/>
</dbReference>
<evidence type="ECO:0000313" key="4">
    <source>
        <dbReference type="EMBL" id="MBT2989321.1"/>
    </source>
</evidence>
<dbReference type="PANTHER" id="PTHR42970">
    <property type="entry name" value="PECTATE LYASE C-RELATED"/>
    <property type="match status" value="1"/>
</dbReference>
<comment type="caution">
    <text evidence="4">The sequence shown here is derived from an EMBL/GenBank/DDBJ whole genome shotgun (WGS) entry which is preliminary data.</text>
</comment>
<dbReference type="InterPro" id="IPR012334">
    <property type="entry name" value="Pectin_lyas_fold"/>
</dbReference>
<dbReference type="InterPro" id="IPR011050">
    <property type="entry name" value="Pectin_lyase_fold/virulence"/>
</dbReference>
<dbReference type="InterPro" id="IPR052063">
    <property type="entry name" value="Polysaccharide_Lyase_1"/>
</dbReference>
<evidence type="ECO:0000256" key="1">
    <source>
        <dbReference type="ARBA" id="ARBA00022723"/>
    </source>
</evidence>
<keyword evidence="2" id="KW-0325">Glycoprotein</keyword>
<proteinExistence type="predicted"/>
<evidence type="ECO:0000256" key="3">
    <source>
        <dbReference type="SAM" id="MobiDB-lite"/>
    </source>
</evidence>
<dbReference type="SUPFAM" id="SSF51126">
    <property type="entry name" value="Pectin lyase-like"/>
    <property type="match status" value="1"/>
</dbReference>
<dbReference type="AlphaFoldDB" id="A0A944M7C6"/>
<feature type="compositionally biased region" description="Acidic residues" evidence="3">
    <location>
        <begin position="393"/>
        <end position="403"/>
    </location>
</feature>
<feature type="compositionally biased region" description="Polar residues" evidence="3">
    <location>
        <begin position="407"/>
        <end position="419"/>
    </location>
</feature>
<accession>A0A944M7C6</accession>
<sequence length="440" mass="47168">MPVSVPANSNPVAVKAFPTAEGFGANASGGRNGQVVKVTNLNLSGAGSLQAALDIDAPRIIVFEVSGIIEGDIRIPYGDVTIAGQTAPGAGITIHGRLTCDYSNPPDNIIVRHLRVRADHATNPGVDGNFYDGVQCSRSSNLIFDHLSVSGGVDETFDIFEATNVTLQWSTVSRADTDGHPGGTHNYGLISGPNGANVSIHHNLFAHNGNRNPAVANGPCEIINNVIYNVRHGFVHHNPATGDFNIVGNYYRQGPENSLIPFYFDDQYSGSGTPMLSYYLDDNYVDDPGDLVGSVDNPWLTPYAHSSFENIDRGWNSSVARAGEKHQFSQSVETVHNSLANYDLVLARAGAFPRDQIDSENVDEVNARTGAWGARIPADLMQGLSPGTPPADTDNDGMPDDWEESRGLSSSTPDHNNLMSSGYTAIEEYINELADQMIGQ</sequence>
<evidence type="ECO:0000313" key="5">
    <source>
        <dbReference type="Proteomes" id="UP000770889"/>
    </source>
</evidence>
<dbReference type="Proteomes" id="UP000770889">
    <property type="component" value="Unassembled WGS sequence"/>
</dbReference>
<organism evidence="4 5">
    <name type="scientific">Candidatus Thiodiazotropha taylori</name>
    <dbReference type="NCBI Taxonomy" id="2792791"/>
    <lineage>
        <taxon>Bacteria</taxon>
        <taxon>Pseudomonadati</taxon>
        <taxon>Pseudomonadota</taxon>
        <taxon>Gammaproteobacteria</taxon>
        <taxon>Chromatiales</taxon>
        <taxon>Sedimenticolaceae</taxon>
        <taxon>Candidatus Thiodiazotropha</taxon>
    </lineage>
</organism>
<feature type="region of interest" description="Disordered" evidence="3">
    <location>
        <begin position="379"/>
        <end position="419"/>
    </location>
</feature>
<keyword evidence="1" id="KW-0479">Metal-binding</keyword>
<dbReference type="GO" id="GO:0046872">
    <property type="term" value="F:metal ion binding"/>
    <property type="evidence" value="ECO:0007669"/>
    <property type="project" value="UniProtKB-KW"/>
</dbReference>
<dbReference type="EMBL" id="JAHHGM010000008">
    <property type="protein sequence ID" value="MBT2989321.1"/>
    <property type="molecule type" value="Genomic_DNA"/>
</dbReference>